<evidence type="ECO:0000256" key="2">
    <source>
        <dbReference type="ARBA" id="ARBA00004123"/>
    </source>
</evidence>
<dbReference type="InterPro" id="IPR028094">
    <property type="entry name" value="RTC4_C"/>
</dbReference>
<keyword evidence="10" id="KW-1185">Reference proteome</keyword>
<dbReference type="SMART" id="SM01312">
    <property type="entry name" value="RTC4"/>
    <property type="match status" value="1"/>
</dbReference>
<accession>A0A5M3MJJ8</accession>
<dbReference type="PANTHER" id="PTHR41391">
    <property type="entry name" value="RESTRICTION OF TELOMERE CAPPING PROTEIN 4"/>
    <property type="match status" value="1"/>
</dbReference>
<sequence length="113" mass="12295">MREVERTGSVRAVVGVKGQFASFEKTQPGYYGELGSIILHQTLFSLFPPSSFDAALIAPLAPAEFIQRILVPETAVRLVMQDLGQPPDEALRTLRESAQYGVAMFPDAGIEEG</sequence>
<feature type="domain" description="Restriction of telomere capping protein 4 C-terminal" evidence="8">
    <location>
        <begin position="7"/>
        <end position="107"/>
    </location>
</feature>
<dbReference type="KEGG" id="cput:CONPUDRAFT_59209"/>
<comment type="subcellular location">
    <subcellularLocation>
        <location evidence="3">Cytoplasm</location>
    </subcellularLocation>
    <subcellularLocation>
        <location evidence="2">Nucleus</location>
    </subcellularLocation>
</comment>
<dbReference type="OrthoDB" id="128308at2759"/>
<gene>
    <name evidence="9" type="ORF">CONPUDRAFT_59209</name>
</gene>
<evidence type="ECO:0000256" key="7">
    <source>
        <dbReference type="ARBA" id="ARBA00023242"/>
    </source>
</evidence>
<reference evidence="10" key="1">
    <citation type="journal article" date="2012" name="Science">
        <title>The Paleozoic origin of enzymatic lignin decomposition reconstructed from 31 fungal genomes.</title>
        <authorList>
            <person name="Floudas D."/>
            <person name="Binder M."/>
            <person name="Riley R."/>
            <person name="Barry K."/>
            <person name="Blanchette R.A."/>
            <person name="Henrissat B."/>
            <person name="Martinez A.T."/>
            <person name="Otillar R."/>
            <person name="Spatafora J.W."/>
            <person name="Yadav J.S."/>
            <person name="Aerts A."/>
            <person name="Benoit I."/>
            <person name="Boyd A."/>
            <person name="Carlson A."/>
            <person name="Copeland A."/>
            <person name="Coutinho P.M."/>
            <person name="de Vries R.P."/>
            <person name="Ferreira P."/>
            <person name="Findley K."/>
            <person name="Foster B."/>
            <person name="Gaskell J."/>
            <person name="Glotzer D."/>
            <person name="Gorecki P."/>
            <person name="Heitman J."/>
            <person name="Hesse C."/>
            <person name="Hori C."/>
            <person name="Igarashi K."/>
            <person name="Jurgens J.A."/>
            <person name="Kallen N."/>
            <person name="Kersten P."/>
            <person name="Kohler A."/>
            <person name="Kuees U."/>
            <person name="Kumar T.K.A."/>
            <person name="Kuo A."/>
            <person name="LaButti K."/>
            <person name="Larrondo L.F."/>
            <person name="Lindquist E."/>
            <person name="Ling A."/>
            <person name="Lombard V."/>
            <person name="Lucas S."/>
            <person name="Lundell T."/>
            <person name="Martin R."/>
            <person name="McLaughlin D.J."/>
            <person name="Morgenstern I."/>
            <person name="Morin E."/>
            <person name="Murat C."/>
            <person name="Nagy L.G."/>
            <person name="Nolan M."/>
            <person name="Ohm R.A."/>
            <person name="Patyshakuliyeva A."/>
            <person name="Rokas A."/>
            <person name="Ruiz-Duenas F.J."/>
            <person name="Sabat G."/>
            <person name="Salamov A."/>
            <person name="Samejima M."/>
            <person name="Schmutz J."/>
            <person name="Slot J.C."/>
            <person name="St John F."/>
            <person name="Stenlid J."/>
            <person name="Sun H."/>
            <person name="Sun S."/>
            <person name="Syed K."/>
            <person name="Tsang A."/>
            <person name="Wiebenga A."/>
            <person name="Young D."/>
            <person name="Pisabarro A."/>
            <person name="Eastwood D.C."/>
            <person name="Martin F."/>
            <person name="Cullen D."/>
            <person name="Grigoriev I.V."/>
            <person name="Hibbett D.S."/>
        </authorList>
    </citation>
    <scope>NUCLEOTIDE SEQUENCE [LARGE SCALE GENOMIC DNA]</scope>
    <source>
        <strain evidence="10">RWD-64-598 SS2</strain>
    </source>
</reference>
<evidence type="ECO:0000256" key="4">
    <source>
        <dbReference type="ARBA" id="ARBA00009461"/>
    </source>
</evidence>
<dbReference type="OMA" id="MRESAAY"/>
<dbReference type="PANTHER" id="PTHR41391:SF1">
    <property type="entry name" value="RESTRICTION OF TELOMERE CAPPING PROTEIN 4"/>
    <property type="match status" value="1"/>
</dbReference>
<proteinExistence type="inferred from homology"/>
<evidence type="ECO:0000256" key="1">
    <source>
        <dbReference type="ARBA" id="ARBA00002738"/>
    </source>
</evidence>
<dbReference type="AlphaFoldDB" id="A0A5M3MJJ8"/>
<comment type="function">
    <text evidence="1">May be involved in a process influencing telomere capping.</text>
</comment>
<protein>
    <recommendedName>
        <fullName evidence="5">Restriction of telomere capping protein 4</fullName>
    </recommendedName>
</protein>
<evidence type="ECO:0000313" key="9">
    <source>
        <dbReference type="EMBL" id="EIW78974.1"/>
    </source>
</evidence>
<keyword evidence="6" id="KW-0963">Cytoplasm</keyword>
<dbReference type="RefSeq" id="XP_007770432.1">
    <property type="nucleotide sequence ID" value="XM_007772242.1"/>
</dbReference>
<evidence type="ECO:0000259" key="8">
    <source>
        <dbReference type="SMART" id="SM01312"/>
    </source>
</evidence>
<name>A0A5M3MJJ8_CONPW</name>
<comment type="caution">
    <text evidence="9">The sequence shown here is derived from an EMBL/GenBank/DDBJ whole genome shotgun (WGS) entry which is preliminary data.</text>
</comment>
<dbReference type="InterPro" id="IPR039024">
    <property type="entry name" value="RTC4"/>
</dbReference>
<dbReference type="Proteomes" id="UP000053558">
    <property type="component" value="Unassembled WGS sequence"/>
</dbReference>
<dbReference type="GeneID" id="19208018"/>
<organism evidence="9 10">
    <name type="scientific">Coniophora puteana (strain RWD-64-598)</name>
    <name type="common">Brown rot fungus</name>
    <dbReference type="NCBI Taxonomy" id="741705"/>
    <lineage>
        <taxon>Eukaryota</taxon>
        <taxon>Fungi</taxon>
        <taxon>Dikarya</taxon>
        <taxon>Basidiomycota</taxon>
        <taxon>Agaricomycotina</taxon>
        <taxon>Agaricomycetes</taxon>
        <taxon>Agaricomycetidae</taxon>
        <taxon>Boletales</taxon>
        <taxon>Coniophorineae</taxon>
        <taxon>Coniophoraceae</taxon>
        <taxon>Coniophora</taxon>
    </lineage>
</organism>
<dbReference type="EMBL" id="JH711581">
    <property type="protein sequence ID" value="EIW78974.1"/>
    <property type="molecule type" value="Genomic_DNA"/>
</dbReference>
<feature type="non-terminal residue" evidence="9">
    <location>
        <position position="113"/>
    </location>
</feature>
<keyword evidence="7" id="KW-0539">Nucleus</keyword>
<dbReference type="GO" id="GO:0005737">
    <property type="term" value="C:cytoplasm"/>
    <property type="evidence" value="ECO:0007669"/>
    <property type="project" value="UniProtKB-SubCell"/>
</dbReference>
<evidence type="ECO:0000256" key="6">
    <source>
        <dbReference type="ARBA" id="ARBA00022490"/>
    </source>
</evidence>
<dbReference type="Pfam" id="PF14474">
    <property type="entry name" value="RTC4"/>
    <property type="match status" value="1"/>
</dbReference>
<evidence type="ECO:0000256" key="5">
    <source>
        <dbReference type="ARBA" id="ARBA00015162"/>
    </source>
</evidence>
<dbReference type="GO" id="GO:0005634">
    <property type="term" value="C:nucleus"/>
    <property type="evidence" value="ECO:0007669"/>
    <property type="project" value="UniProtKB-SubCell"/>
</dbReference>
<comment type="similarity">
    <text evidence="4">Belongs to the RTC4 family.</text>
</comment>
<evidence type="ECO:0000313" key="10">
    <source>
        <dbReference type="Proteomes" id="UP000053558"/>
    </source>
</evidence>
<evidence type="ECO:0000256" key="3">
    <source>
        <dbReference type="ARBA" id="ARBA00004496"/>
    </source>
</evidence>